<evidence type="ECO:0000313" key="1">
    <source>
        <dbReference type="EMBL" id="NYF59351.1"/>
    </source>
</evidence>
<gene>
    <name evidence="1" type="ORF">HDA35_005182</name>
</gene>
<keyword evidence="2" id="KW-1185">Reference proteome</keyword>
<organism evidence="1 2">
    <name type="scientific">Micromonospora purpureochromogenes</name>
    <dbReference type="NCBI Taxonomy" id="47872"/>
    <lineage>
        <taxon>Bacteria</taxon>
        <taxon>Bacillati</taxon>
        <taxon>Actinomycetota</taxon>
        <taxon>Actinomycetes</taxon>
        <taxon>Micromonosporales</taxon>
        <taxon>Micromonosporaceae</taxon>
        <taxon>Micromonospora</taxon>
    </lineage>
</organism>
<sequence>MIVMSNDCVPVPNRLRELLSRWDAEGRQPQGGIGWNRSTWLASLTEHQDLLAELPDRLDRDHVTDRGRRADEGEDEAIQAFVTAMVWGYGRVGYGAFRTTRVLRENDEAPRVLREVALRTRRDGGAEAFEWLKQHRLRYLGVSFATKYLFFCSDAEAAPALVLDRRVQRWLWQHADCHVSLDWNVKDYRRYLCLVTTWGRELNLRPDEVEYLMFADDGWQQVTAQEVSEESDEFAVLDALDEAAAAFAALPGDIHPNDVDDFELGVRQLRRIVLARGFARRTPPE</sequence>
<protein>
    <submittedName>
        <fullName evidence="1">Uncharacterized protein</fullName>
    </submittedName>
</protein>
<accession>A0ABX2RW49</accession>
<dbReference type="EMBL" id="JACCCQ010000001">
    <property type="protein sequence ID" value="NYF59351.1"/>
    <property type="molecule type" value="Genomic_DNA"/>
</dbReference>
<dbReference type="InterPro" id="IPR048868">
    <property type="entry name" value="OGG-like_put"/>
</dbReference>
<evidence type="ECO:0000313" key="2">
    <source>
        <dbReference type="Proteomes" id="UP000631553"/>
    </source>
</evidence>
<dbReference type="RefSeq" id="WP_179805052.1">
    <property type="nucleotide sequence ID" value="NZ_JACCCQ010000001.1"/>
</dbReference>
<proteinExistence type="predicted"/>
<dbReference type="Pfam" id="PF21790">
    <property type="entry name" value="OGG"/>
    <property type="match status" value="1"/>
</dbReference>
<reference evidence="1 2" key="1">
    <citation type="submission" date="2020-07" db="EMBL/GenBank/DDBJ databases">
        <title>Sequencing the genomes of 1000 actinobacteria strains.</title>
        <authorList>
            <person name="Klenk H.-P."/>
        </authorList>
    </citation>
    <scope>NUCLEOTIDE SEQUENCE [LARGE SCALE GENOMIC DNA]</scope>
    <source>
        <strain evidence="1 2">DSM 43814</strain>
    </source>
</reference>
<dbReference type="Proteomes" id="UP000631553">
    <property type="component" value="Unassembled WGS sequence"/>
</dbReference>
<comment type="caution">
    <text evidence="1">The sequence shown here is derived from an EMBL/GenBank/DDBJ whole genome shotgun (WGS) entry which is preliminary data.</text>
</comment>
<name>A0ABX2RW49_9ACTN</name>